<evidence type="ECO:0000256" key="4">
    <source>
        <dbReference type="SAM" id="Phobius"/>
    </source>
</evidence>
<keyword evidence="4" id="KW-1133">Transmembrane helix</keyword>
<dbReference type="InterPro" id="IPR018060">
    <property type="entry name" value="HTH_AraC"/>
</dbReference>
<dbReference type="PANTHER" id="PTHR43280:SF2">
    <property type="entry name" value="HTH-TYPE TRANSCRIPTIONAL REGULATOR EXSA"/>
    <property type="match status" value="1"/>
</dbReference>
<evidence type="ECO:0000313" key="7">
    <source>
        <dbReference type="Proteomes" id="UP000615455"/>
    </source>
</evidence>
<dbReference type="EMBL" id="BMHE01000077">
    <property type="protein sequence ID" value="GGA14653.1"/>
    <property type="molecule type" value="Genomic_DNA"/>
</dbReference>
<dbReference type="RefSeq" id="WP_189020496.1">
    <property type="nucleotide sequence ID" value="NZ_BMHE01000077.1"/>
</dbReference>
<dbReference type="SMART" id="SM00342">
    <property type="entry name" value="HTH_ARAC"/>
    <property type="match status" value="1"/>
</dbReference>
<dbReference type="SUPFAM" id="SSF46689">
    <property type="entry name" value="Homeodomain-like"/>
    <property type="match status" value="2"/>
</dbReference>
<accession>A0ABQ1FI34</accession>
<dbReference type="PANTHER" id="PTHR43280">
    <property type="entry name" value="ARAC-FAMILY TRANSCRIPTIONAL REGULATOR"/>
    <property type="match status" value="1"/>
</dbReference>
<protein>
    <submittedName>
        <fullName evidence="6">HTH-type transcriptional regulator YtdP</fullName>
    </submittedName>
</protein>
<dbReference type="InterPro" id="IPR041522">
    <property type="entry name" value="CdaR_GGDEF"/>
</dbReference>
<evidence type="ECO:0000256" key="2">
    <source>
        <dbReference type="ARBA" id="ARBA00023125"/>
    </source>
</evidence>
<dbReference type="Pfam" id="PF12833">
    <property type="entry name" value="HTH_18"/>
    <property type="match status" value="1"/>
</dbReference>
<evidence type="ECO:0000256" key="3">
    <source>
        <dbReference type="ARBA" id="ARBA00023163"/>
    </source>
</evidence>
<keyword evidence="4" id="KW-0812">Transmembrane</keyword>
<proteinExistence type="predicted"/>
<reference evidence="7" key="1">
    <citation type="journal article" date="2019" name="Int. J. Syst. Evol. Microbiol.">
        <title>The Global Catalogue of Microorganisms (GCM) 10K type strain sequencing project: providing services to taxonomists for standard genome sequencing and annotation.</title>
        <authorList>
            <consortium name="The Broad Institute Genomics Platform"/>
            <consortium name="The Broad Institute Genome Sequencing Center for Infectious Disease"/>
            <person name="Wu L."/>
            <person name="Ma J."/>
        </authorList>
    </citation>
    <scope>NUCLEOTIDE SEQUENCE [LARGE SCALE GENOMIC DNA]</scope>
    <source>
        <strain evidence="7">CGMCC 1.15043</strain>
    </source>
</reference>
<keyword evidence="1" id="KW-0805">Transcription regulation</keyword>
<organism evidence="6 7">
    <name type="scientific">Paenibacillus marchantiophytorum</name>
    <dbReference type="NCBI Taxonomy" id="1619310"/>
    <lineage>
        <taxon>Bacteria</taxon>
        <taxon>Bacillati</taxon>
        <taxon>Bacillota</taxon>
        <taxon>Bacilli</taxon>
        <taxon>Bacillales</taxon>
        <taxon>Paenibacillaceae</taxon>
        <taxon>Paenibacillus</taxon>
    </lineage>
</organism>
<dbReference type="PROSITE" id="PS01124">
    <property type="entry name" value="HTH_ARAC_FAMILY_2"/>
    <property type="match status" value="1"/>
</dbReference>
<dbReference type="Proteomes" id="UP000615455">
    <property type="component" value="Unassembled WGS sequence"/>
</dbReference>
<keyword evidence="7" id="KW-1185">Reference proteome</keyword>
<sequence length="769" mass="89110">MRALTQLWAQRKKPNRLLLVYFFSYILVILLPVIGIAFFSYRLALFTAVDEISNSHINSLRHMVATFDDTLKRVNSLTVTIGLDGRLNSYSADHDNRYLLNEFQDVLKQAVATDRKIQSLQLFFESGQVMISSDMLIHAYQGTKAERWVEAIRATDEDHLWLPPRLIRNYDGREESIVTYISKVPVSYHDKVGYLAIHLYEERLQEQLTQMQNIAHMNTYIVTREGQFITSYKQADIDSMVTQMNMKQVAEQSGEGFYTDKTNRPHILVAYSKPLWNGWRLVSQTPLTNIYEKLSYIGYLTFGLCILLSIIGIAISYWLSRKMYDPIKQLMERTKVYMDELSINNLLHSNNELSLVSDVLRTAVGEKKQLDQHLRKQAPAMLERFGLSLLHQRLTDYTDIQEQIDLHRLEMSMRGYVVMVVEMDYAAELAQRFSSKDLNLYQYAIVNIISELMESQTHYRFVMTNVAEHQQAVIINVFDMMEADELRELAQVMQSVISDVLKISVTIGIGSVYPDIIQSHKSYQEALQVLKMKLLHGANSVLLFEMLDKEQAYYSLLQTEKQLINNLKAGNTAEILAILEKMKLEITQKQLQSESVYMAYNRVLEASVEALLEHNGHPHQLFGPDIVLYRELAKRETIDHIHQWMSSIVEKIALYIQDQDNKNNKTVEKVVAYIHEHHQTDLSIEMIATGVGFNSSYLSRMFKQHTGRTILEYLTLIRMEASKKLLMDTNINLYDISTAVGYNNVNSYIRFFKKLEGITPGEYRKKNRL</sequence>
<dbReference type="InterPro" id="IPR009057">
    <property type="entry name" value="Homeodomain-like_sf"/>
</dbReference>
<dbReference type="PROSITE" id="PS00041">
    <property type="entry name" value="HTH_ARAC_FAMILY_1"/>
    <property type="match status" value="1"/>
</dbReference>
<evidence type="ECO:0000256" key="1">
    <source>
        <dbReference type="ARBA" id="ARBA00023015"/>
    </source>
</evidence>
<dbReference type="InterPro" id="IPR018062">
    <property type="entry name" value="HTH_AraC-typ_CS"/>
</dbReference>
<feature type="transmembrane region" description="Helical" evidence="4">
    <location>
        <begin position="20"/>
        <end position="41"/>
    </location>
</feature>
<keyword evidence="2" id="KW-0238">DNA-binding</keyword>
<evidence type="ECO:0000313" key="6">
    <source>
        <dbReference type="EMBL" id="GGA14653.1"/>
    </source>
</evidence>
<dbReference type="Gene3D" id="1.10.10.60">
    <property type="entry name" value="Homeodomain-like"/>
    <property type="match status" value="2"/>
</dbReference>
<name>A0ABQ1FI34_9BACL</name>
<feature type="domain" description="HTH araC/xylS-type" evidence="5">
    <location>
        <begin position="668"/>
        <end position="766"/>
    </location>
</feature>
<keyword evidence="4" id="KW-0472">Membrane</keyword>
<evidence type="ECO:0000259" key="5">
    <source>
        <dbReference type="PROSITE" id="PS01124"/>
    </source>
</evidence>
<gene>
    <name evidence="6" type="primary">ytdP</name>
    <name evidence="6" type="ORF">GCM10008018_69390</name>
</gene>
<keyword evidence="3" id="KW-0804">Transcription</keyword>
<dbReference type="Pfam" id="PF17853">
    <property type="entry name" value="GGDEF_2"/>
    <property type="match status" value="1"/>
</dbReference>
<feature type="transmembrane region" description="Helical" evidence="4">
    <location>
        <begin position="296"/>
        <end position="319"/>
    </location>
</feature>
<comment type="caution">
    <text evidence="6">The sequence shown here is derived from an EMBL/GenBank/DDBJ whole genome shotgun (WGS) entry which is preliminary data.</text>
</comment>